<comment type="caution">
    <text evidence="1">The sequence shown here is derived from an EMBL/GenBank/DDBJ whole genome shotgun (WGS) entry which is preliminary data.</text>
</comment>
<organism evidence="1 2">
    <name type="scientific">Lithospermum erythrorhizon</name>
    <name type="common">Purple gromwell</name>
    <name type="synonym">Lithospermum officinale var. erythrorhizon</name>
    <dbReference type="NCBI Taxonomy" id="34254"/>
    <lineage>
        <taxon>Eukaryota</taxon>
        <taxon>Viridiplantae</taxon>
        <taxon>Streptophyta</taxon>
        <taxon>Embryophyta</taxon>
        <taxon>Tracheophyta</taxon>
        <taxon>Spermatophyta</taxon>
        <taxon>Magnoliopsida</taxon>
        <taxon>eudicotyledons</taxon>
        <taxon>Gunneridae</taxon>
        <taxon>Pentapetalae</taxon>
        <taxon>asterids</taxon>
        <taxon>lamiids</taxon>
        <taxon>Boraginales</taxon>
        <taxon>Boraginaceae</taxon>
        <taxon>Boraginoideae</taxon>
        <taxon>Lithospermeae</taxon>
        <taxon>Lithospermum</taxon>
    </lineage>
</organism>
<dbReference type="GO" id="GO:0016787">
    <property type="term" value="F:hydrolase activity"/>
    <property type="evidence" value="ECO:0007669"/>
    <property type="project" value="TreeGrafter"/>
</dbReference>
<dbReference type="Proteomes" id="UP001454036">
    <property type="component" value="Unassembled WGS sequence"/>
</dbReference>
<name>A0AAV3PLZ0_LITER</name>
<keyword evidence="2" id="KW-1185">Reference proteome</keyword>
<dbReference type="PANTHER" id="PTHR10426">
    <property type="entry name" value="STRICTOSIDINE SYNTHASE-RELATED"/>
    <property type="match status" value="1"/>
</dbReference>
<dbReference type="InterPro" id="IPR011042">
    <property type="entry name" value="6-blade_b-propeller_TolB-like"/>
</dbReference>
<proteinExistence type="predicted"/>
<protein>
    <recommendedName>
        <fullName evidence="3">Strictosidine synthase conserved region domain-containing protein</fullName>
    </recommendedName>
</protein>
<dbReference type="AlphaFoldDB" id="A0AAV3PLZ0"/>
<evidence type="ECO:0000313" key="2">
    <source>
        <dbReference type="Proteomes" id="UP001454036"/>
    </source>
</evidence>
<dbReference type="SUPFAM" id="SSF63829">
    <property type="entry name" value="Calcium-dependent phosphotriesterase"/>
    <property type="match status" value="1"/>
</dbReference>
<dbReference type="GO" id="GO:0012505">
    <property type="term" value="C:endomembrane system"/>
    <property type="evidence" value="ECO:0007669"/>
    <property type="project" value="TreeGrafter"/>
</dbReference>
<evidence type="ECO:0008006" key="3">
    <source>
        <dbReference type="Google" id="ProtNLM"/>
    </source>
</evidence>
<dbReference type="PANTHER" id="PTHR10426:SF136">
    <property type="entry name" value="PROTEIN STRICTOSIDINE SYNTHASE-LIKE 9-LIKE"/>
    <property type="match status" value="1"/>
</dbReference>
<dbReference type="Pfam" id="PF20067">
    <property type="entry name" value="SSL_N"/>
    <property type="match status" value="1"/>
</dbReference>
<accession>A0AAV3PLZ0</accession>
<evidence type="ECO:0000313" key="1">
    <source>
        <dbReference type="EMBL" id="GAA0151340.1"/>
    </source>
</evidence>
<dbReference type="Gene3D" id="2.120.10.30">
    <property type="entry name" value="TolB, C-terminal domain"/>
    <property type="match status" value="2"/>
</dbReference>
<reference evidence="1 2" key="1">
    <citation type="submission" date="2024-01" db="EMBL/GenBank/DDBJ databases">
        <title>The complete chloroplast genome sequence of Lithospermum erythrorhizon: insights into the phylogenetic relationship among Boraginaceae species and the maternal lineages of purple gromwells.</title>
        <authorList>
            <person name="Okada T."/>
            <person name="Watanabe K."/>
        </authorList>
    </citation>
    <scope>NUCLEOTIDE SEQUENCE [LARGE SCALE GENOMIC DNA]</scope>
</reference>
<dbReference type="EMBL" id="BAABME010001765">
    <property type="protein sequence ID" value="GAA0151340.1"/>
    <property type="molecule type" value="Genomic_DNA"/>
</dbReference>
<sequence length="227" mass="24877">MAIGPHSFAVDARGRLHTGVEDGRILRFQGPNPDFTEFATTSVFRTQEACNASTETDSGPICARPLGIQFYYRTGQLYIADGTSGLLVVGQNGGNASLEATKIDGTLLNSVEALDIDQTNGVVYFSDAGSILRQTRSNTLQIFKNFEGNLDSIRRTQLGDFWMAVNVMMEPSMLVTLGQRVSELGTIVVIVNLTEVYNTSIVTQVYEYLGSLYIGSLDENFVGRYIF</sequence>
<gene>
    <name evidence="1" type="ORF">LIER_10079</name>
</gene>